<evidence type="ECO:0000259" key="4">
    <source>
        <dbReference type="PROSITE" id="PS50893"/>
    </source>
</evidence>
<evidence type="ECO:0000313" key="6">
    <source>
        <dbReference type="Proteomes" id="UP001156498"/>
    </source>
</evidence>
<name>A0ABY6YLP5_9ACTN</name>
<evidence type="ECO:0000313" key="5">
    <source>
        <dbReference type="EMBL" id="WAE73289.1"/>
    </source>
</evidence>
<dbReference type="InterPro" id="IPR025302">
    <property type="entry name" value="DrrA1/2-like_C"/>
</dbReference>
<keyword evidence="2" id="KW-0547">Nucleotide-binding</keyword>
<dbReference type="Pfam" id="PF00005">
    <property type="entry name" value="ABC_tran"/>
    <property type="match status" value="1"/>
</dbReference>
<dbReference type="InterPro" id="IPR003439">
    <property type="entry name" value="ABC_transporter-like_ATP-bd"/>
</dbReference>
<dbReference type="Gene3D" id="3.40.50.300">
    <property type="entry name" value="P-loop containing nucleotide triphosphate hydrolases"/>
    <property type="match status" value="1"/>
</dbReference>
<organism evidence="5 6">
    <name type="scientific">Streptomonospora nanhaiensis</name>
    <dbReference type="NCBI Taxonomy" id="1323731"/>
    <lineage>
        <taxon>Bacteria</taxon>
        <taxon>Bacillati</taxon>
        <taxon>Actinomycetota</taxon>
        <taxon>Actinomycetes</taxon>
        <taxon>Streptosporangiales</taxon>
        <taxon>Nocardiopsidaceae</taxon>
        <taxon>Streptomonospora</taxon>
    </lineage>
</organism>
<dbReference type="Proteomes" id="UP001156498">
    <property type="component" value="Chromosome"/>
</dbReference>
<keyword evidence="3 5" id="KW-0067">ATP-binding</keyword>
<sequence>MTSSKAPGDRTESSPPAAIRTEALVKTYPGVEAVRGLDLLVHPGEIFGFLGPNGAGKSTTISMLCALTRPTSGGLWVAGHDVRVSPDAVRRSIGVVFQGSTLDDKLTSEENLAIHAALYGVPRRQVRERVVAMLTLADLLDRRRSLVRTLSGGMKRRLEIARGLLHRPHVLFLDEPTVGLDPHSRAEVWRHVHRMRSETGATVLLTTHHLSEADNCDRIAILDRGRVVALGTPAELRSRIGRDRIVLVASDPGQCSRRLADSLGLSPSVEDGALVVRVEDGAAVLPAVMAALGGSVTSVSLVRPTLDDVFLHYTGRSIGSEPAEGGDA</sequence>
<evidence type="ECO:0000256" key="1">
    <source>
        <dbReference type="ARBA" id="ARBA00022448"/>
    </source>
</evidence>
<dbReference type="PANTHER" id="PTHR43582">
    <property type="entry name" value="LINEARMYCIN RESISTANCE ATP-BINDING PROTEIN LNRL"/>
    <property type="match status" value="1"/>
</dbReference>
<dbReference type="PANTHER" id="PTHR43582:SF2">
    <property type="entry name" value="LINEARMYCIN RESISTANCE ATP-BINDING PROTEIN LNRL"/>
    <property type="match status" value="1"/>
</dbReference>
<protein>
    <submittedName>
        <fullName evidence="5">ATP-binding cassette domain-containing protein</fullName>
    </submittedName>
</protein>
<proteinExistence type="predicted"/>
<dbReference type="PROSITE" id="PS50893">
    <property type="entry name" value="ABC_TRANSPORTER_2"/>
    <property type="match status" value="1"/>
</dbReference>
<reference evidence="5 6" key="1">
    <citation type="journal article" date="2013" name="Int. J. Syst. Evol. Microbiol.">
        <title>Description of Streptomonospora sediminis sp. nov. and Streptomonospora nanhaiensis sp. nov., and reclassification of Nocardiopsis arabia Hozzein &amp; Goodfellow 2008 as Streptomonospora arabica comb. nov. and emended description of the genus Streptomonospora.</title>
        <authorList>
            <person name="Zhang D.F."/>
            <person name="Pan H.Q."/>
            <person name="He J."/>
            <person name="Zhang X.M."/>
            <person name="Zhang Y.G."/>
            <person name="Klenk H.P."/>
            <person name="Hu J.C."/>
            <person name="Li W.J."/>
        </authorList>
    </citation>
    <scope>NUCLEOTIDE SEQUENCE [LARGE SCALE GENOMIC DNA]</scope>
    <source>
        <strain evidence="5 6">12A09</strain>
    </source>
</reference>
<dbReference type="RefSeq" id="WP_267947076.1">
    <property type="nucleotide sequence ID" value="NZ_CP113264.1"/>
</dbReference>
<keyword evidence="6" id="KW-1185">Reference proteome</keyword>
<dbReference type="InterPro" id="IPR027417">
    <property type="entry name" value="P-loop_NTPase"/>
</dbReference>
<gene>
    <name evidence="5" type="ORF">OUQ99_29795</name>
</gene>
<feature type="domain" description="ABC transporter" evidence="4">
    <location>
        <begin position="19"/>
        <end position="249"/>
    </location>
</feature>
<dbReference type="InterPro" id="IPR017871">
    <property type="entry name" value="ABC_transporter-like_CS"/>
</dbReference>
<dbReference type="PROSITE" id="PS00211">
    <property type="entry name" value="ABC_TRANSPORTER_1"/>
    <property type="match status" value="1"/>
</dbReference>
<evidence type="ECO:0000256" key="3">
    <source>
        <dbReference type="ARBA" id="ARBA00022840"/>
    </source>
</evidence>
<dbReference type="GO" id="GO:0005524">
    <property type="term" value="F:ATP binding"/>
    <property type="evidence" value="ECO:0007669"/>
    <property type="project" value="UniProtKB-KW"/>
</dbReference>
<keyword evidence="1" id="KW-0813">Transport</keyword>
<evidence type="ECO:0000256" key="2">
    <source>
        <dbReference type="ARBA" id="ARBA00022741"/>
    </source>
</evidence>
<dbReference type="EMBL" id="CP113264">
    <property type="protein sequence ID" value="WAE73289.1"/>
    <property type="molecule type" value="Genomic_DNA"/>
</dbReference>
<dbReference type="SMART" id="SM00382">
    <property type="entry name" value="AAA"/>
    <property type="match status" value="1"/>
</dbReference>
<dbReference type="Pfam" id="PF13732">
    <property type="entry name" value="DrrA1-3_C"/>
    <property type="match status" value="1"/>
</dbReference>
<dbReference type="SUPFAM" id="SSF52540">
    <property type="entry name" value="P-loop containing nucleoside triphosphate hydrolases"/>
    <property type="match status" value="1"/>
</dbReference>
<accession>A0ABY6YLP5</accession>
<dbReference type="InterPro" id="IPR003593">
    <property type="entry name" value="AAA+_ATPase"/>
</dbReference>